<evidence type="ECO:0000313" key="1">
    <source>
        <dbReference type="EMBL" id="MFC0251062.1"/>
    </source>
</evidence>
<comment type="caution">
    <text evidence="1">The sequence shown here is derived from an EMBL/GenBank/DDBJ whole genome shotgun (WGS) entry which is preliminary data.</text>
</comment>
<accession>A0ABV6FC09</accession>
<sequence length="57" mass="6358">MDDYPKQYARMQTALYGESLTDVEEIAGTDDCHGACPGSGDVRLVHMAFFHLRGPRK</sequence>
<name>A0ABV6FC09_9BURK</name>
<gene>
    <name evidence="1" type="ORF">ACFFJK_04090</name>
</gene>
<proteinExistence type="predicted"/>
<evidence type="ECO:0000313" key="2">
    <source>
        <dbReference type="Proteomes" id="UP001589773"/>
    </source>
</evidence>
<reference evidence="1 2" key="1">
    <citation type="submission" date="2024-09" db="EMBL/GenBank/DDBJ databases">
        <authorList>
            <person name="Sun Q."/>
            <person name="Mori K."/>
        </authorList>
    </citation>
    <scope>NUCLEOTIDE SEQUENCE [LARGE SCALE GENOMIC DNA]</scope>
    <source>
        <strain evidence="1 2">CCM 7792</strain>
    </source>
</reference>
<dbReference type="Proteomes" id="UP001589773">
    <property type="component" value="Unassembled WGS sequence"/>
</dbReference>
<dbReference type="RefSeq" id="WP_379677842.1">
    <property type="nucleotide sequence ID" value="NZ_JBHLWP010000004.1"/>
</dbReference>
<dbReference type="EMBL" id="JBHLWP010000004">
    <property type="protein sequence ID" value="MFC0251062.1"/>
    <property type="molecule type" value="Genomic_DNA"/>
</dbReference>
<keyword evidence="2" id="KW-1185">Reference proteome</keyword>
<organism evidence="1 2">
    <name type="scientific">Massilia consociata</name>
    <dbReference type="NCBI Taxonomy" id="760117"/>
    <lineage>
        <taxon>Bacteria</taxon>
        <taxon>Pseudomonadati</taxon>
        <taxon>Pseudomonadota</taxon>
        <taxon>Betaproteobacteria</taxon>
        <taxon>Burkholderiales</taxon>
        <taxon>Oxalobacteraceae</taxon>
        <taxon>Telluria group</taxon>
        <taxon>Massilia</taxon>
    </lineage>
</organism>
<protein>
    <submittedName>
        <fullName evidence="1">Uncharacterized protein</fullName>
    </submittedName>
</protein>